<evidence type="ECO:0000313" key="2">
    <source>
        <dbReference type="Proteomes" id="UP000269294"/>
    </source>
</evidence>
<reference evidence="1 2" key="1">
    <citation type="submission" date="2017-11" db="EMBL/GenBank/DDBJ databases">
        <title>A major lineage of nontailed dsDNA viruses as unrecognized killers of marine bacteria.</title>
        <authorList>
            <person name="Kauffman K.M."/>
            <person name="Hussain F.A."/>
            <person name="Yang J."/>
            <person name="Arevalo P."/>
            <person name="Brown J.M."/>
            <person name="Chang W.K."/>
            <person name="VanInsberghe D."/>
            <person name="Elsherbini J."/>
            <person name="Cutler M.B."/>
            <person name="Kelly L."/>
            <person name="Polz M.F."/>
        </authorList>
    </citation>
    <scope>NUCLEOTIDE SEQUENCE [LARGE SCALE GENOMIC DNA]</scope>
</reference>
<dbReference type="SUPFAM" id="SSF56300">
    <property type="entry name" value="Metallo-dependent phosphatases"/>
    <property type="match status" value="1"/>
</dbReference>
<accession>A0A2I7RNM8</accession>
<name>A0A2I7RNM8_9CAUD</name>
<keyword evidence="2" id="KW-1185">Reference proteome</keyword>
<sequence>MAQRKNFPDAVILKAVKATETITAAAKELTQLGRGKVSRQTLSYWLLHMDNDVAEDVLESEDFAKSEGAKRTAQLTNNHLRKINRQVLDAERTKDEVLQGVEQAVAVMKDLPPINLVKMPKPVDGKKMTVEALFSDLQIGKLMDNYTTDISIKRMKEYTEVLIEKIYQHTANGYDIERIMFCMLGDIIESDKKHANSARACDSGTAEQMQNAIQYIYKLVIEPLASLGIPMDVICITGNHDHDGHGLEMFQPGKTQLSWPMYHSMRMIAEARGLGHVKFHIPEGAFHVNEIYGNHVLYEHGVGVGANPASMSKRVVDRTKQLHTYIDLYRMGDKHHICRFNNDKLIVNGAFFGDDRTGSEYSGICGYDGNIAQLVLFHVERKDVYRTSIFDTLAIQLGHIV</sequence>
<dbReference type="Proteomes" id="UP000269294">
    <property type="component" value="Segment"/>
</dbReference>
<dbReference type="EMBL" id="MG592574">
    <property type="protein sequence ID" value="AUR95250.1"/>
    <property type="molecule type" value="Genomic_DNA"/>
</dbReference>
<gene>
    <name evidence="1" type="ORF">NVP1204O_30</name>
</gene>
<dbReference type="InterPro" id="IPR029052">
    <property type="entry name" value="Metallo-depent_PP-like"/>
</dbReference>
<evidence type="ECO:0000313" key="1">
    <source>
        <dbReference type="EMBL" id="AUR95250.1"/>
    </source>
</evidence>
<proteinExistence type="predicted"/>
<protein>
    <submittedName>
        <fullName evidence="1">Metallo-dependent phosphatase-like protein</fullName>
    </submittedName>
</protein>
<organism evidence="1 2">
    <name type="scientific">Vibrio phage 1.204.O._10N.222.46.F12</name>
    <dbReference type="NCBI Taxonomy" id="1881263"/>
    <lineage>
        <taxon>Viruses</taxon>
        <taxon>Duplodnaviria</taxon>
        <taxon>Heunggongvirae</taxon>
        <taxon>Uroviricota</taxon>
        <taxon>Caudoviricetes</taxon>
        <taxon>Autographivirales</taxon>
        <taxon>Cyclitvirus</taxon>
        <taxon>Cyclitvirus cyclit</taxon>
    </lineage>
</organism>